<dbReference type="InterPro" id="IPR036812">
    <property type="entry name" value="NAD(P)_OxRdtase_dom_sf"/>
</dbReference>
<proteinExistence type="predicted"/>
<name>A0A8H6SR15_9AGAR</name>
<protein>
    <submittedName>
        <fullName evidence="3">Aldo-ket-red domain-containing protein</fullName>
    </submittedName>
</protein>
<dbReference type="Gene3D" id="3.20.20.100">
    <property type="entry name" value="NADP-dependent oxidoreductase domain"/>
    <property type="match status" value="1"/>
</dbReference>
<dbReference type="RefSeq" id="XP_037220878.1">
    <property type="nucleotide sequence ID" value="XM_037362957.1"/>
</dbReference>
<reference evidence="3" key="1">
    <citation type="submission" date="2020-05" db="EMBL/GenBank/DDBJ databases">
        <title>Mycena genomes resolve the evolution of fungal bioluminescence.</title>
        <authorList>
            <person name="Tsai I.J."/>
        </authorList>
    </citation>
    <scope>NUCLEOTIDE SEQUENCE</scope>
    <source>
        <strain evidence="3">171206Taipei</strain>
    </source>
</reference>
<organism evidence="3 4">
    <name type="scientific">Mycena indigotica</name>
    <dbReference type="NCBI Taxonomy" id="2126181"/>
    <lineage>
        <taxon>Eukaryota</taxon>
        <taxon>Fungi</taxon>
        <taxon>Dikarya</taxon>
        <taxon>Basidiomycota</taxon>
        <taxon>Agaricomycotina</taxon>
        <taxon>Agaricomycetes</taxon>
        <taxon>Agaricomycetidae</taxon>
        <taxon>Agaricales</taxon>
        <taxon>Marasmiineae</taxon>
        <taxon>Mycenaceae</taxon>
        <taxon>Mycena</taxon>
    </lineage>
</organism>
<dbReference type="GO" id="GO:0005737">
    <property type="term" value="C:cytoplasm"/>
    <property type="evidence" value="ECO:0007669"/>
    <property type="project" value="TreeGrafter"/>
</dbReference>
<dbReference type="GO" id="GO:0016491">
    <property type="term" value="F:oxidoreductase activity"/>
    <property type="evidence" value="ECO:0007669"/>
    <property type="project" value="UniProtKB-KW"/>
</dbReference>
<dbReference type="InterPro" id="IPR050791">
    <property type="entry name" value="Aldo-Keto_reductase"/>
</dbReference>
<dbReference type="Pfam" id="PF00248">
    <property type="entry name" value="Aldo_ket_red"/>
    <property type="match status" value="1"/>
</dbReference>
<dbReference type="InterPro" id="IPR023210">
    <property type="entry name" value="NADP_OxRdtase_dom"/>
</dbReference>
<dbReference type="OrthoDB" id="37537at2759"/>
<evidence type="ECO:0000256" key="1">
    <source>
        <dbReference type="ARBA" id="ARBA00023002"/>
    </source>
</evidence>
<accession>A0A8H6SR15</accession>
<gene>
    <name evidence="3" type="ORF">MIND_00620900</name>
</gene>
<keyword evidence="4" id="KW-1185">Reference proteome</keyword>
<keyword evidence="1" id="KW-0560">Oxidoreductase</keyword>
<dbReference type="PANTHER" id="PTHR43625:SF40">
    <property type="entry name" value="ALDO-KETO REDUCTASE YAKC [NADP(+)]"/>
    <property type="match status" value="1"/>
</dbReference>
<comment type="caution">
    <text evidence="3">The sequence shown here is derived from an EMBL/GenBank/DDBJ whole genome shotgun (WGS) entry which is preliminary data.</text>
</comment>
<dbReference type="EMBL" id="JACAZF010000005">
    <property type="protein sequence ID" value="KAF7303906.1"/>
    <property type="molecule type" value="Genomic_DNA"/>
</dbReference>
<feature type="domain" description="NADP-dependent oxidoreductase" evidence="2">
    <location>
        <begin position="16"/>
        <end position="311"/>
    </location>
</feature>
<sequence>MSIPTRKIGSANVSAVGFGAMVIAGAYGPVTEEEMFNVLNTAHATGSTLWDTADRYGGSEEILGKWFQRTGLRGDIFLCTKVGTVIENGKPAVNGKPDYIREAVEKCLRRLQVDYIDLLYLHRADTRTPIELSVGAMAEFVKTGKVRFLGLSEASANTLQRAHAVHPISAVQVEYSPFTLDIEDPKIAVLEVARSLGVSIVAYSPLGRGLLTGSYNSPADFGEKDHRLVIPKFSAANFPKILKIVGTLARLGAEKYNGASSSQVALAWLLAQGPDVIPIPGTKTIKYLRDNVAAASLQLTDEDNKAIRKLAEEAEIEGERYPPGHSQHLFCETPDF</sequence>
<dbReference type="AlphaFoldDB" id="A0A8H6SR15"/>
<dbReference type="Proteomes" id="UP000636479">
    <property type="component" value="Unassembled WGS sequence"/>
</dbReference>
<evidence type="ECO:0000313" key="3">
    <source>
        <dbReference type="EMBL" id="KAF7303906.1"/>
    </source>
</evidence>
<dbReference type="PANTHER" id="PTHR43625">
    <property type="entry name" value="AFLATOXIN B1 ALDEHYDE REDUCTASE"/>
    <property type="match status" value="1"/>
</dbReference>
<dbReference type="GeneID" id="59345473"/>
<evidence type="ECO:0000259" key="2">
    <source>
        <dbReference type="Pfam" id="PF00248"/>
    </source>
</evidence>
<evidence type="ECO:0000313" key="4">
    <source>
        <dbReference type="Proteomes" id="UP000636479"/>
    </source>
</evidence>
<dbReference type="SUPFAM" id="SSF51430">
    <property type="entry name" value="NAD(P)-linked oxidoreductase"/>
    <property type="match status" value="1"/>
</dbReference>